<evidence type="ECO:0000313" key="2">
    <source>
        <dbReference type="EMBL" id="RKQ83811.1"/>
    </source>
</evidence>
<dbReference type="SUPFAM" id="SSF55073">
    <property type="entry name" value="Nucleotide cyclase"/>
    <property type="match status" value="1"/>
</dbReference>
<dbReference type="InterPro" id="IPR029787">
    <property type="entry name" value="Nucleotide_cyclase"/>
</dbReference>
<dbReference type="InterPro" id="IPR000160">
    <property type="entry name" value="GGDEF_dom"/>
</dbReference>
<dbReference type="PROSITE" id="PS50887">
    <property type="entry name" value="GGDEF"/>
    <property type="match status" value="1"/>
</dbReference>
<keyword evidence="3" id="KW-1185">Reference proteome</keyword>
<dbReference type="FunFam" id="3.30.70.270:FF:000001">
    <property type="entry name" value="Diguanylate cyclase domain protein"/>
    <property type="match status" value="1"/>
</dbReference>
<proteinExistence type="predicted"/>
<accession>A0A660KT91</accession>
<dbReference type="Proteomes" id="UP000267019">
    <property type="component" value="Unassembled WGS sequence"/>
</dbReference>
<feature type="domain" description="GGDEF" evidence="1">
    <location>
        <begin position="216"/>
        <end position="353"/>
    </location>
</feature>
<dbReference type="RefSeq" id="WP_121444721.1">
    <property type="nucleotide sequence ID" value="NZ_RBIJ01000005.1"/>
</dbReference>
<dbReference type="CDD" id="cd01949">
    <property type="entry name" value="GGDEF"/>
    <property type="match status" value="1"/>
</dbReference>
<dbReference type="SMART" id="SM00267">
    <property type="entry name" value="GGDEF"/>
    <property type="match status" value="1"/>
</dbReference>
<dbReference type="EMBL" id="RBIJ01000005">
    <property type="protein sequence ID" value="RKQ83811.1"/>
    <property type="molecule type" value="Genomic_DNA"/>
</dbReference>
<dbReference type="PANTHER" id="PTHR45138">
    <property type="entry name" value="REGULATORY COMPONENTS OF SENSORY TRANSDUCTION SYSTEM"/>
    <property type="match status" value="1"/>
</dbReference>
<dbReference type="GO" id="GO:0043709">
    <property type="term" value="P:cell adhesion involved in single-species biofilm formation"/>
    <property type="evidence" value="ECO:0007669"/>
    <property type="project" value="TreeGrafter"/>
</dbReference>
<dbReference type="NCBIfam" id="TIGR00254">
    <property type="entry name" value="GGDEF"/>
    <property type="match status" value="1"/>
</dbReference>
<evidence type="ECO:0000259" key="1">
    <source>
        <dbReference type="PROSITE" id="PS50887"/>
    </source>
</evidence>
<reference evidence="2 3" key="1">
    <citation type="submission" date="2018-10" db="EMBL/GenBank/DDBJ databases">
        <title>Genomic Encyclopedia of Type Strains, Phase IV (KMG-IV): sequencing the most valuable type-strain genomes for metagenomic binning, comparative biology and taxonomic classification.</title>
        <authorList>
            <person name="Goeker M."/>
        </authorList>
    </citation>
    <scope>NUCLEOTIDE SEQUENCE [LARGE SCALE GENOMIC DNA]</scope>
    <source>
        <strain evidence="2 3">DSM 22653</strain>
    </source>
</reference>
<dbReference type="OrthoDB" id="9783388at2"/>
<name>A0A660KT91_9BACL</name>
<dbReference type="Pfam" id="PF00990">
    <property type="entry name" value="GGDEF"/>
    <property type="match status" value="1"/>
</dbReference>
<organism evidence="2 3">
    <name type="scientific">Brockia lithotrophica</name>
    <dbReference type="NCBI Taxonomy" id="933949"/>
    <lineage>
        <taxon>Bacteria</taxon>
        <taxon>Bacillati</taxon>
        <taxon>Bacillota</taxon>
        <taxon>Bacilli</taxon>
        <taxon>Bacillales</taxon>
        <taxon>Bacillales Family X. Incertae Sedis</taxon>
        <taxon>Brockia</taxon>
    </lineage>
</organism>
<gene>
    <name evidence="2" type="ORF">C7438_1471</name>
</gene>
<dbReference type="GO" id="GO:0052621">
    <property type="term" value="F:diguanylate cyclase activity"/>
    <property type="evidence" value="ECO:0007669"/>
    <property type="project" value="TreeGrafter"/>
</dbReference>
<evidence type="ECO:0000313" key="3">
    <source>
        <dbReference type="Proteomes" id="UP000267019"/>
    </source>
</evidence>
<dbReference type="GO" id="GO:0005886">
    <property type="term" value="C:plasma membrane"/>
    <property type="evidence" value="ECO:0007669"/>
    <property type="project" value="TreeGrafter"/>
</dbReference>
<dbReference type="PANTHER" id="PTHR45138:SF9">
    <property type="entry name" value="DIGUANYLATE CYCLASE DGCM-RELATED"/>
    <property type="match status" value="1"/>
</dbReference>
<sequence>MEPGVLSLACLGGGALALAAGGALTWNLWREEAEVYARLHRLLAELHSSPDEERFVARAFAEFEKIFPFDFSLYLSEGDECYVGKHADALGWGRDREGVFCRELQSRVLESGSLSRGQVRRFLLQTVVGPYAVLAARWEDGGTLVFLRPSFRPFTSREERRLRFAARLLEDVLVRVRHLLEEEAETQRDALTGFLLFGPFREIGERVLRAARERGEQVSLLLLDIDFFKRFNDTYGHEMGNELLRQLAALLKGMTRKEDVLARYGGEEFLVLLPRTDHAAALRVAERLRGGVARLELPSPTPDLDPPRVTVSIGVATFPEHADDVAGLIHRADRAMYLGAKRRGRNRIASANQAPP</sequence>
<protein>
    <submittedName>
        <fullName evidence="2">Diguanylate cyclase (GGDEF)-like protein</fullName>
    </submittedName>
</protein>
<dbReference type="AlphaFoldDB" id="A0A660KT91"/>
<dbReference type="Gene3D" id="3.30.70.270">
    <property type="match status" value="1"/>
</dbReference>
<dbReference type="GO" id="GO:1902201">
    <property type="term" value="P:negative regulation of bacterial-type flagellum-dependent cell motility"/>
    <property type="evidence" value="ECO:0007669"/>
    <property type="project" value="TreeGrafter"/>
</dbReference>
<comment type="caution">
    <text evidence="2">The sequence shown here is derived from an EMBL/GenBank/DDBJ whole genome shotgun (WGS) entry which is preliminary data.</text>
</comment>
<dbReference type="InterPro" id="IPR050469">
    <property type="entry name" value="Diguanylate_Cyclase"/>
</dbReference>
<dbReference type="InterPro" id="IPR043128">
    <property type="entry name" value="Rev_trsase/Diguanyl_cyclase"/>
</dbReference>